<feature type="coiled-coil region" evidence="1">
    <location>
        <begin position="287"/>
        <end position="321"/>
    </location>
</feature>
<feature type="region of interest" description="Disordered" evidence="2">
    <location>
        <begin position="240"/>
        <end position="261"/>
    </location>
</feature>
<evidence type="ECO:0000313" key="3">
    <source>
        <dbReference type="EMBL" id="MDJ1184202.1"/>
    </source>
</evidence>
<evidence type="ECO:0000313" key="4">
    <source>
        <dbReference type="Proteomes" id="UP001232992"/>
    </source>
</evidence>
<evidence type="ECO:0000256" key="1">
    <source>
        <dbReference type="SAM" id="Coils"/>
    </source>
</evidence>
<sequence length="332" mass="37415">MARPIQRIEREIAELEMAIASLATEFYRVYCNYARNLGRAVRGQLILATYHICTQTYPQVFLDLSLSARQKLQEAIKTLGTEAEAAIIESVSRPRVEPDALPVEEQEYEENSAVDIVPADPDLPAIDKPDELARWQQGLERQIADVLEHASEKVNQQLKKSGVVTNDLPEALIELAAHASSSHDTIPTGPPNILNLAIEAETFLPPHRKGESKIAIELPEKLLKEHKELGAAVILGLEKIGYEEDDDEEDEDDDDREESSGLPFSLPLKLVLVNLRLSDIEFADPNVTVERNQLRQLQDKFRKIQQSYEQKQQEYAIAQAEAAWRSSWMDEG</sequence>
<evidence type="ECO:0000256" key="2">
    <source>
        <dbReference type="SAM" id="MobiDB-lite"/>
    </source>
</evidence>
<keyword evidence="4" id="KW-1185">Reference proteome</keyword>
<reference evidence="3 4" key="1">
    <citation type="submission" date="2023-01" db="EMBL/GenBank/DDBJ databases">
        <title>Novel diversity within Roseofilum (Cyanobacteria; Desertifilaceae) from marine benthic mats with descriptions of four novel species.</title>
        <authorList>
            <person name="Wang Y."/>
            <person name="Berthold D.E."/>
            <person name="Hu J."/>
            <person name="Lefler F.W."/>
            <person name="Laughinghouse H.D. IV."/>
        </authorList>
    </citation>
    <scope>NUCLEOTIDE SEQUENCE [LARGE SCALE GENOMIC DNA]</scope>
    <source>
        <strain evidence="3 4">BLCC-M143</strain>
    </source>
</reference>
<comment type="caution">
    <text evidence="3">The sequence shown here is derived from an EMBL/GenBank/DDBJ whole genome shotgun (WGS) entry which is preliminary data.</text>
</comment>
<dbReference type="RefSeq" id="WP_283758857.1">
    <property type="nucleotide sequence ID" value="NZ_JAQOSQ010000013.1"/>
</dbReference>
<keyword evidence="1" id="KW-0175">Coiled coil</keyword>
<accession>A0ABT7BYC0</accession>
<feature type="compositionally biased region" description="Acidic residues" evidence="2">
    <location>
        <begin position="243"/>
        <end position="257"/>
    </location>
</feature>
<name>A0ABT7BYC0_9CYAN</name>
<organism evidence="3 4">
    <name type="scientific">Roseofilum casamattae BLCC-M143</name>
    <dbReference type="NCBI Taxonomy" id="3022442"/>
    <lineage>
        <taxon>Bacteria</taxon>
        <taxon>Bacillati</taxon>
        <taxon>Cyanobacteriota</taxon>
        <taxon>Cyanophyceae</taxon>
        <taxon>Desertifilales</taxon>
        <taxon>Desertifilaceae</taxon>
        <taxon>Roseofilum</taxon>
        <taxon>Roseofilum casamattae</taxon>
    </lineage>
</organism>
<protein>
    <submittedName>
        <fullName evidence="3">Uncharacterized protein</fullName>
    </submittedName>
</protein>
<dbReference type="Proteomes" id="UP001232992">
    <property type="component" value="Unassembled WGS sequence"/>
</dbReference>
<proteinExistence type="predicted"/>
<gene>
    <name evidence="3" type="ORF">PMH09_13510</name>
</gene>
<dbReference type="EMBL" id="JAQOSQ010000013">
    <property type="protein sequence ID" value="MDJ1184202.1"/>
    <property type="molecule type" value="Genomic_DNA"/>
</dbReference>